<proteinExistence type="predicted"/>
<protein>
    <recommendedName>
        <fullName evidence="4">Secreted protein</fullName>
    </recommendedName>
</protein>
<evidence type="ECO:0008006" key="4">
    <source>
        <dbReference type="Google" id="ProtNLM"/>
    </source>
</evidence>
<dbReference type="Proteomes" id="UP001595075">
    <property type="component" value="Unassembled WGS sequence"/>
</dbReference>
<keyword evidence="1" id="KW-0732">Signal</keyword>
<comment type="caution">
    <text evidence="2">The sequence shown here is derived from an EMBL/GenBank/DDBJ whole genome shotgun (WGS) entry which is preliminary data.</text>
</comment>
<name>A0ABR4C4F3_9HELO</name>
<evidence type="ECO:0000313" key="2">
    <source>
        <dbReference type="EMBL" id="KAL2064555.1"/>
    </source>
</evidence>
<dbReference type="EMBL" id="JAZHXI010000013">
    <property type="protein sequence ID" value="KAL2064555.1"/>
    <property type="molecule type" value="Genomic_DNA"/>
</dbReference>
<organism evidence="2 3">
    <name type="scientific">Oculimacula yallundae</name>
    <dbReference type="NCBI Taxonomy" id="86028"/>
    <lineage>
        <taxon>Eukaryota</taxon>
        <taxon>Fungi</taxon>
        <taxon>Dikarya</taxon>
        <taxon>Ascomycota</taxon>
        <taxon>Pezizomycotina</taxon>
        <taxon>Leotiomycetes</taxon>
        <taxon>Helotiales</taxon>
        <taxon>Ploettnerulaceae</taxon>
        <taxon>Oculimacula</taxon>
    </lineage>
</organism>
<evidence type="ECO:0000313" key="3">
    <source>
        <dbReference type="Proteomes" id="UP001595075"/>
    </source>
</evidence>
<feature type="signal peptide" evidence="1">
    <location>
        <begin position="1"/>
        <end position="21"/>
    </location>
</feature>
<feature type="chain" id="PRO_5046145863" description="Secreted protein" evidence="1">
    <location>
        <begin position="22"/>
        <end position="76"/>
    </location>
</feature>
<reference evidence="2 3" key="1">
    <citation type="journal article" date="2024" name="Commun. Biol.">
        <title>Comparative genomic analysis of thermophilic fungi reveals convergent evolutionary adaptations and gene losses.</title>
        <authorList>
            <person name="Steindorff A.S."/>
            <person name="Aguilar-Pontes M.V."/>
            <person name="Robinson A.J."/>
            <person name="Andreopoulos B."/>
            <person name="LaButti K."/>
            <person name="Kuo A."/>
            <person name="Mondo S."/>
            <person name="Riley R."/>
            <person name="Otillar R."/>
            <person name="Haridas S."/>
            <person name="Lipzen A."/>
            <person name="Grimwood J."/>
            <person name="Schmutz J."/>
            <person name="Clum A."/>
            <person name="Reid I.D."/>
            <person name="Moisan M.C."/>
            <person name="Butler G."/>
            <person name="Nguyen T.T.M."/>
            <person name="Dewar K."/>
            <person name="Conant G."/>
            <person name="Drula E."/>
            <person name="Henrissat B."/>
            <person name="Hansel C."/>
            <person name="Singer S."/>
            <person name="Hutchinson M.I."/>
            <person name="de Vries R.P."/>
            <person name="Natvig D.O."/>
            <person name="Powell A.J."/>
            <person name="Tsang A."/>
            <person name="Grigoriev I.V."/>
        </authorList>
    </citation>
    <scope>NUCLEOTIDE SEQUENCE [LARGE SCALE GENOMIC DNA]</scope>
    <source>
        <strain evidence="2 3">CBS 494.80</strain>
    </source>
</reference>
<keyword evidence="3" id="KW-1185">Reference proteome</keyword>
<evidence type="ECO:0000256" key="1">
    <source>
        <dbReference type="SAM" id="SignalP"/>
    </source>
</evidence>
<accession>A0ABR4C4F3</accession>
<gene>
    <name evidence="2" type="ORF">VTL71DRAFT_3692</name>
</gene>
<sequence>MLTLLRLVLATFSTPASKSSAASAAVAKFVVACAEAQSPVLDAGFCATACQAATSAYHTLSTAAAYGSYTTAMQRS</sequence>